<dbReference type="Proteomes" id="UP000325315">
    <property type="component" value="Unassembled WGS sequence"/>
</dbReference>
<accession>A0A5B6V1T7</accession>
<comment type="caution">
    <text evidence="1">The sequence shown here is derived from an EMBL/GenBank/DDBJ whole genome shotgun (WGS) entry which is preliminary data.</text>
</comment>
<dbReference type="AlphaFoldDB" id="A0A5B6V1T7"/>
<evidence type="ECO:0000313" key="2">
    <source>
        <dbReference type="Proteomes" id="UP000325315"/>
    </source>
</evidence>
<reference evidence="2" key="1">
    <citation type="journal article" date="2019" name="Plant Biotechnol. J.">
        <title>Genome sequencing of the Australian wild diploid species Gossypium australe highlights disease resistance and delayed gland morphogenesis.</title>
        <authorList>
            <person name="Cai Y."/>
            <person name="Cai X."/>
            <person name="Wang Q."/>
            <person name="Wang P."/>
            <person name="Zhang Y."/>
            <person name="Cai C."/>
            <person name="Xu Y."/>
            <person name="Wang K."/>
            <person name="Zhou Z."/>
            <person name="Wang C."/>
            <person name="Geng S."/>
            <person name="Li B."/>
            <person name="Dong Q."/>
            <person name="Hou Y."/>
            <person name="Wang H."/>
            <person name="Ai P."/>
            <person name="Liu Z."/>
            <person name="Yi F."/>
            <person name="Sun M."/>
            <person name="An G."/>
            <person name="Cheng J."/>
            <person name="Zhang Y."/>
            <person name="Shi Q."/>
            <person name="Xie Y."/>
            <person name="Shi X."/>
            <person name="Chang Y."/>
            <person name="Huang F."/>
            <person name="Chen Y."/>
            <person name="Hong S."/>
            <person name="Mi L."/>
            <person name="Sun Q."/>
            <person name="Zhang L."/>
            <person name="Zhou B."/>
            <person name="Peng R."/>
            <person name="Zhang X."/>
            <person name="Liu F."/>
        </authorList>
    </citation>
    <scope>NUCLEOTIDE SEQUENCE [LARGE SCALE GENOMIC DNA]</scope>
    <source>
        <strain evidence="2">cv. PA1801</strain>
    </source>
</reference>
<sequence length="70" mass="8453">MQEKMFQLERNKVWELVPQPKDHSILKTKWICINKIDELRNIIRNKASMSLGYQTLPNRCQKILLEWISI</sequence>
<gene>
    <name evidence="1" type="ORF">EPI10_029397</name>
</gene>
<name>A0A5B6V1T7_9ROSI</name>
<proteinExistence type="predicted"/>
<dbReference type="OrthoDB" id="1751476at2759"/>
<protein>
    <submittedName>
        <fullName evidence="1">Copia protein</fullName>
    </submittedName>
</protein>
<organism evidence="1 2">
    <name type="scientific">Gossypium australe</name>
    <dbReference type="NCBI Taxonomy" id="47621"/>
    <lineage>
        <taxon>Eukaryota</taxon>
        <taxon>Viridiplantae</taxon>
        <taxon>Streptophyta</taxon>
        <taxon>Embryophyta</taxon>
        <taxon>Tracheophyta</taxon>
        <taxon>Spermatophyta</taxon>
        <taxon>Magnoliopsida</taxon>
        <taxon>eudicotyledons</taxon>
        <taxon>Gunneridae</taxon>
        <taxon>Pentapetalae</taxon>
        <taxon>rosids</taxon>
        <taxon>malvids</taxon>
        <taxon>Malvales</taxon>
        <taxon>Malvaceae</taxon>
        <taxon>Malvoideae</taxon>
        <taxon>Gossypium</taxon>
    </lineage>
</organism>
<evidence type="ECO:0000313" key="1">
    <source>
        <dbReference type="EMBL" id="KAA3462963.1"/>
    </source>
</evidence>
<dbReference type="EMBL" id="SMMG02000009">
    <property type="protein sequence ID" value="KAA3462963.1"/>
    <property type="molecule type" value="Genomic_DNA"/>
</dbReference>
<keyword evidence="2" id="KW-1185">Reference proteome</keyword>